<evidence type="ECO:0000313" key="2">
    <source>
        <dbReference type="EMBL" id="KAF4666377.1"/>
    </source>
</evidence>
<dbReference type="PANTHER" id="PTHR43757:SF2">
    <property type="entry name" value="AMINOMETHYLTRANSFERASE, MITOCHONDRIAL"/>
    <property type="match status" value="1"/>
</dbReference>
<reference evidence="2 3" key="1">
    <citation type="submission" date="2020-04" db="EMBL/GenBank/DDBJ databases">
        <title>Perkinsus chesapeaki whole genome sequence.</title>
        <authorList>
            <person name="Bogema D.R."/>
        </authorList>
    </citation>
    <scope>NUCLEOTIDE SEQUENCE [LARGE SCALE GENOMIC DNA]</scope>
    <source>
        <strain evidence="2">ATCC PRA-425</strain>
    </source>
</reference>
<comment type="caution">
    <text evidence="2">The sequence shown here is derived from an EMBL/GenBank/DDBJ whole genome shotgun (WGS) entry which is preliminary data.</text>
</comment>
<dbReference type="GO" id="GO:0005739">
    <property type="term" value="C:mitochondrion"/>
    <property type="evidence" value="ECO:0007669"/>
    <property type="project" value="TreeGrafter"/>
</dbReference>
<accession>A0A7J6M4F3</accession>
<protein>
    <recommendedName>
        <fullName evidence="1">Aminomethyltransferase C-terminal domain-containing protein</fullName>
    </recommendedName>
</protein>
<dbReference type="SUPFAM" id="SSF101790">
    <property type="entry name" value="Aminomethyltransferase beta-barrel domain"/>
    <property type="match status" value="1"/>
</dbReference>
<dbReference type="SUPFAM" id="SSF103025">
    <property type="entry name" value="Folate-binding domain"/>
    <property type="match status" value="1"/>
</dbReference>
<evidence type="ECO:0000313" key="3">
    <source>
        <dbReference type="Proteomes" id="UP000591131"/>
    </source>
</evidence>
<dbReference type="InterPro" id="IPR029043">
    <property type="entry name" value="GcvT/YgfZ_C"/>
</dbReference>
<feature type="domain" description="Aminomethyltransferase C-terminal" evidence="1">
    <location>
        <begin position="192"/>
        <end position="226"/>
    </location>
</feature>
<dbReference type="InterPro" id="IPR028896">
    <property type="entry name" value="GcvT/YgfZ/DmdA"/>
</dbReference>
<dbReference type="PANTHER" id="PTHR43757">
    <property type="entry name" value="AMINOMETHYLTRANSFERASE"/>
    <property type="match status" value="1"/>
</dbReference>
<dbReference type="EMBL" id="JAAPAO010000236">
    <property type="protein sequence ID" value="KAF4666377.1"/>
    <property type="molecule type" value="Genomic_DNA"/>
</dbReference>
<dbReference type="Pfam" id="PF08669">
    <property type="entry name" value="GCV_T_C"/>
    <property type="match status" value="1"/>
</dbReference>
<organism evidence="2 3">
    <name type="scientific">Perkinsus chesapeaki</name>
    <name type="common">Clam parasite</name>
    <name type="synonym">Perkinsus andrewsi</name>
    <dbReference type="NCBI Taxonomy" id="330153"/>
    <lineage>
        <taxon>Eukaryota</taxon>
        <taxon>Sar</taxon>
        <taxon>Alveolata</taxon>
        <taxon>Perkinsozoa</taxon>
        <taxon>Perkinsea</taxon>
        <taxon>Perkinsida</taxon>
        <taxon>Perkinsidae</taxon>
        <taxon>Perkinsus</taxon>
    </lineage>
</organism>
<dbReference type="OrthoDB" id="524799at2759"/>
<dbReference type="InterPro" id="IPR013977">
    <property type="entry name" value="GcvT_C"/>
</dbReference>
<keyword evidence="3" id="KW-1185">Reference proteome</keyword>
<gene>
    <name evidence="2" type="ORF">FOL47_004113</name>
</gene>
<dbReference type="Proteomes" id="UP000591131">
    <property type="component" value="Unassembled WGS sequence"/>
</dbReference>
<dbReference type="InterPro" id="IPR027266">
    <property type="entry name" value="TrmE/GcvT-like"/>
</dbReference>
<dbReference type="Gene3D" id="3.30.1360.120">
    <property type="entry name" value="Probable tRNA modification gtpase trme, domain 1"/>
    <property type="match status" value="1"/>
</dbReference>
<sequence>MDSGSINLKVMGKFNVLDRDLAPGHIPHVEDASVPIQSELPARFGPEPIIHQPFQSALEFHTPSASGVIIRGGTLASGLDSFTLLLDSDADGSALVRSLCKEHDVLPAGVLAVDMLRNEAGLPRPGVDVTPLTSPIKASLAWTIDQHKLRLHTIFGWKQLFAQLGGGPRFVRTGIILQSYAHAGCRLLSTPHRRPVGEITSCTWSPDLKARICQAYIKPEFTKPGKCSCRNLLASVPYNLPDDMKYSKKKRLLSQGIFRGRYRRLTAARVYGLPFVSHDYPGADAIRQVEFGKPERDELIQKPHRVNGAVTSKLVRQRDRRRNLRELRRQLDAS</sequence>
<evidence type="ECO:0000259" key="1">
    <source>
        <dbReference type="Pfam" id="PF08669"/>
    </source>
</evidence>
<dbReference type="AlphaFoldDB" id="A0A7J6M4F3"/>
<name>A0A7J6M4F3_PERCH</name>
<proteinExistence type="predicted"/>